<comment type="catalytic activity">
    <reaction evidence="2">
        <text>2 GTP = 3',3'-c-di-GMP + 2 diphosphate</text>
        <dbReference type="Rhea" id="RHEA:24898"/>
        <dbReference type="ChEBI" id="CHEBI:33019"/>
        <dbReference type="ChEBI" id="CHEBI:37565"/>
        <dbReference type="ChEBI" id="CHEBI:58805"/>
        <dbReference type="EC" id="2.7.7.65"/>
    </reaction>
</comment>
<evidence type="ECO:0000313" key="4">
    <source>
        <dbReference type="EMBL" id="MCY0094133.1"/>
    </source>
</evidence>
<feature type="domain" description="GGDEF" evidence="3">
    <location>
        <begin position="203"/>
        <end position="338"/>
    </location>
</feature>
<evidence type="ECO:0000256" key="1">
    <source>
        <dbReference type="ARBA" id="ARBA00012528"/>
    </source>
</evidence>
<evidence type="ECO:0000313" key="5">
    <source>
        <dbReference type="Proteomes" id="UP001081283"/>
    </source>
</evidence>
<dbReference type="Pfam" id="PF00990">
    <property type="entry name" value="GGDEF"/>
    <property type="match status" value="1"/>
</dbReference>
<dbReference type="InterPro" id="IPR029787">
    <property type="entry name" value="Nucleotide_cyclase"/>
</dbReference>
<dbReference type="RefSeq" id="WP_267612077.1">
    <property type="nucleotide sequence ID" value="NZ_JAOVZQ010000001.1"/>
</dbReference>
<name>A0ABT3YE13_9HYPH</name>
<organism evidence="4 5">
    <name type="scientific">Hoeflea ulvae</name>
    <dbReference type="NCBI Taxonomy" id="2983764"/>
    <lineage>
        <taxon>Bacteria</taxon>
        <taxon>Pseudomonadati</taxon>
        <taxon>Pseudomonadota</taxon>
        <taxon>Alphaproteobacteria</taxon>
        <taxon>Hyphomicrobiales</taxon>
        <taxon>Rhizobiaceae</taxon>
        <taxon>Hoeflea</taxon>
    </lineage>
</organism>
<accession>A0ABT3YE13</accession>
<gene>
    <name evidence="4" type="ORF">OEG82_08875</name>
</gene>
<dbReference type="PANTHER" id="PTHR45138">
    <property type="entry name" value="REGULATORY COMPONENTS OF SENSORY TRANSDUCTION SYSTEM"/>
    <property type="match status" value="1"/>
</dbReference>
<dbReference type="NCBIfam" id="TIGR00254">
    <property type="entry name" value="GGDEF"/>
    <property type="match status" value="1"/>
</dbReference>
<proteinExistence type="predicted"/>
<dbReference type="CDD" id="cd01949">
    <property type="entry name" value="GGDEF"/>
    <property type="match status" value="1"/>
</dbReference>
<reference evidence="4" key="1">
    <citation type="submission" date="2022-10" db="EMBL/GenBank/DDBJ databases">
        <title>Hoeflea sp. J2-29, isolated from marine algae.</title>
        <authorList>
            <person name="Kristyanto S."/>
            <person name="Kim J.M."/>
            <person name="Jeon C.O."/>
        </authorList>
    </citation>
    <scope>NUCLEOTIDE SEQUENCE</scope>
    <source>
        <strain evidence="4">J2-29</strain>
    </source>
</reference>
<dbReference type="EC" id="2.7.7.65" evidence="1"/>
<dbReference type="EMBL" id="JAOVZQ010000001">
    <property type="protein sequence ID" value="MCY0094133.1"/>
    <property type="molecule type" value="Genomic_DNA"/>
</dbReference>
<evidence type="ECO:0000259" key="3">
    <source>
        <dbReference type="PROSITE" id="PS50887"/>
    </source>
</evidence>
<dbReference type="SMART" id="SM00267">
    <property type="entry name" value="GGDEF"/>
    <property type="match status" value="1"/>
</dbReference>
<comment type="caution">
    <text evidence="4">The sequence shown here is derived from an EMBL/GenBank/DDBJ whole genome shotgun (WGS) entry which is preliminary data.</text>
</comment>
<dbReference type="InterPro" id="IPR050469">
    <property type="entry name" value="Diguanylate_Cyclase"/>
</dbReference>
<dbReference type="Proteomes" id="UP001081283">
    <property type="component" value="Unassembled WGS sequence"/>
</dbReference>
<dbReference type="PROSITE" id="PS50887">
    <property type="entry name" value="GGDEF"/>
    <property type="match status" value="1"/>
</dbReference>
<dbReference type="InterPro" id="IPR043128">
    <property type="entry name" value="Rev_trsase/Diguanyl_cyclase"/>
</dbReference>
<sequence length="354" mass="38646">MNKQKTAATSIGLRIATTMYQMGIDGLPRNYELLYEAYSGSNPELTKEFLAIGKKKSQRALDELGKKFLPHHHEETLVSKTNARMQVQMTTFMNLLEQEKSSLSDYGTMIDEASRGFASQTEPDPATLTRSVRKLNQATELQVSKSAALVAVAAQQAAALEDIGSDIANFEKMKFVDPLTGLANRRAFNRAVVRIYATPALPMMCGLAYAEIDDFKRLSELGKSDIGSHFIQHVGKLLHAGNTTHEFVAHLDGNRFAFLIRSAQESEIMRLVDGLRTAVASKPLVHPQKLRVIGNATLSIGVAMSTVANDAGKLLAYAEKAMTASIKGGGNRATLYTNAVPANANKGWIIYQPE</sequence>
<dbReference type="Gene3D" id="3.30.70.270">
    <property type="match status" value="1"/>
</dbReference>
<dbReference type="InterPro" id="IPR000160">
    <property type="entry name" value="GGDEF_dom"/>
</dbReference>
<protein>
    <recommendedName>
        <fullName evidence="1">diguanylate cyclase</fullName>
        <ecNumber evidence="1">2.7.7.65</ecNumber>
    </recommendedName>
</protein>
<evidence type="ECO:0000256" key="2">
    <source>
        <dbReference type="ARBA" id="ARBA00034247"/>
    </source>
</evidence>
<dbReference type="PANTHER" id="PTHR45138:SF9">
    <property type="entry name" value="DIGUANYLATE CYCLASE DGCM-RELATED"/>
    <property type="match status" value="1"/>
</dbReference>
<dbReference type="SUPFAM" id="SSF55073">
    <property type="entry name" value="Nucleotide cyclase"/>
    <property type="match status" value="1"/>
</dbReference>
<keyword evidence="5" id="KW-1185">Reference proteome</keyword>